<protein>
    <submittedName>
        <fullName evidence="5">Threonine aldolase</fullName>
    </submittedName>
</protein>
<organism evidence="5 6">
    <name type="scientific">Cercophora newfieldiana</name>
    <dbReference type="NCBI Taxonomy" id="92897"/>
    <lineage>
        <taxon>Eukaryota</taxon>
        <taxon>Fungi</taxon>
        <taxon>Dikarya</taxon>
        <taxon>Ascomycota</taxon>
        <taxon>Pezizomycotina</taxon>
        <taxon>Sordariomycetes</taxon>
        <taxon>Sordariomycetidae</taxon>
        <taxon>Sordariales</taxon>
        <taxon>Lasiosphaeriaceae</taxon>
        <taxon>Cercophora</taxon>
    </lineage>
</organism>
<dbReference type="Proteomes" id="UP001174936">
    <property type="component" value="Unassembled WGS sequence"/>
</dbReference>
<evidence type="ECO:0000256" key="2">
    <source>
        <dbReference type="ARBA" id="ARBA00006966"/>
    </source>
</evidence>
<dbReference type="Gene3D" id="3.40.640.10">
    <property type="entry name" value="Type I PLP-dependent aspartate aminotransferase-like (Major domain)"/>
    <property type="match status" value="1"/>
</dbReference>
<dbReference type="Pfam" id="PF01212">
    <property type="entry name" value="Beta_elim_lyase"/>
    <property type="match status" value="1"/>
</dbReference>
<evidence type="ECO:0000256" key="3">
    <source>
        <dbReference type="ARBA" id="ARBA00022898"/>
    </source>
</evidence>
<dbReference type="PANTHER" id="PTHR48097:SF5">
    <property type="entry name" value="LOW SPECIFICITY L-THREONINE ALDOLASE"/>
    <property type="match status" value="1"/>
</dbReference>
<dbReference type="GO" id="GO:0016829">
    <property type="term" value="F:lyase activity"/>
    <property type="evidence" value="ECO:0007669"/>
    <property type="project" value="InterPro"/>
</dbReference>
<evidence type="ECO:0000256" key="1">
    <source>
        <dbReference type="ARBA" id="ARBA00001933"/>
    </source>
</evidence>
<sequence>MESAGAAKYSFRDDYSDGAHPGILAALKKTNQSQQSGYGDDEYCDEARKIIRKLIGSDDASIYFTPGGTGANLLAIASHLRPHEAIIAAESGHIVGKECGCVEAIGHKILVEPADAGKLTPERIQSAVDKSSLFAYQTQAKMVYIANATELGTVYTRTELEAVAAICKKLNLLLLMDGARLGAAMASHKNDMTFADFFRLTDVFWIGGTKNGALLGEAIVIKDPIFGADFPYHMKQRGMLLAKGRILGIQFSTLLRNNLLLRLAKHANDAAAQISASLVQMGYKLWNETDSNQVFVIFPPTLVRKLEELFDFLVWENLDDGSQVVRLVTSWATMNSEVNRLCAFVVEWTARSRLVNFN</sequence>
<dbReference type="GO" id="GO:0006520">
    <property type="term" value="P:amino acid metabolic process"/>
    <property type="evidence" value="ECO:0007669"/>
    <property type="project" value="InterPro"/>
</dbReference>
<dbReference type="InterPro" id="IPR001597">
    <property type="entry name" value="ArAA_b-elim_lyase/Thr_aldolase"/>
</dbReference>
<evidence type="ECO:0000313" key="5">
    <source>
        <dbReference type="EMBL" id="KAK0638584.1"/>
    </source>
</evidence>
<dbReference type="InterPro" id="IPR015424">
    <property type="entry name" value="PyrdxlP-dep_Trfase"/>
</dbReference>
<dbReference type="InterPro" id="IPR015422">
    <property type="entry name" value="PyrdxlP-dep_Trfase_small"/>
</dbReference>
<dbReference type="PANTHER" id="PTHR48097">
    <property type="entry name" value="L-THREONINE ALDOLASE-RELATED"/>
    <property type="match status" value="1"/>
</dbReference>
<accession>A0AA40CIM9</accession>
<keyword evidence="3" id="KW-0663">Pyridoxal phosphate</keyword>
<dbReference type="InterPro" id="IPR015421">
    <property type="entry name" value="PyrdxlP-dep_Trfase_major"/>
</dbReference>
<evidence type="ECO:0000259" key="4">
    <source>
        <dbReference type="Pfam" id="PF01212"/>
    </source>
</evidence>
<evidence type="ECO:0000313" key="6">
    <source>
        <dbReference type="Proteomes" id="UP001174936"/>
    </source>
</evidence>
<comment type="similarity">
    <text evidence="2">Belongs to the threonine aldolase family.</text>
</comment>
<dbReference type="AlphaFoldDB" id="A0AA40CIM9"/>
<dbReference type="SUPFAM" id="SSF53383">
    <property type="entry name" value="PLP-dependent transferases"/>
    <property type="match status" value="1"/>
</dbReference>
<dbReference type="Gene3D" id="3.90.1150.10">
    <property type="entry name" value="Aspartate Aminotransferase, domain 1"/>
    <property type="match status" value="1"/>
</dbReference>
<proteinExistence type="inferred from homology"/>
<comment type="caution">
    <text evidence="5">The sequence shown here is derived from an EMBL/GenBank/DDBJ whole genome shotgun (WGS) entry which is preliminary data.</text>
</comment>
<gene>
    <name evidence="5" type="ORF">B0T16DRAFT_431752</name>
</gene>
<dbReference type="EMBL" id="JAULSV010000007">
    <property type="protein sequence ID" value="KAK0638584.1"/>
    <property type="molecule type" value="Genomic_DNA"/>
</dbReference>
<feature type="domain" description="Aromatic amino acid beta-eliminating lyase/threonine aldolase" evidence="4">
    <location>
        <begin position="36"/>
        <end position="297"/>
    </location>
</feature>
<reference evidence="5" key="1">
    <citation type="submission" date="2023-06" db="EMBL/GenBank/DDBJ databases">
        <title>Genome-scale phylogeny and comparative genomics of the fungal order Sordariales.</title>
        <authorList>
            <consortium name="Lawrence Berkeley National Laboratory"/>
            <person name="Hensen N."/>
            <person name="Bonometti L."/>
            <person name="Westerberg I."/>
            <person name="Brannstrom I.O."/>
            <person name="Guillou S."/>
            <person name="Cros-Aarteil S."/>
            <person name="Calhoun S."/>
            <person name="Haridas S."/>
            <person name="Kuo A."/>
            <person name="Mondo S."/>
            <person name="Pangilinan J."/>
            <person name="Riley R."/>
            <person name="Labutti K."/>
            <person name="Andreopoulos B."/>
            <person name="Lipzen A."/>
            <person name="Chen C."/>
            <person name="Yanf M."/>
            <person name="Daum C."/>
            <person name="Ng V."/>
            <person name="Clum A."/>
            <person name="Steindorff A."/>
            <person name="Ohm R."/>
            <person name="Martin F."/>
            <person name="Silar P."/>
            <person name="Natvig D."/>
            <person name="Lalanne C."/>
            <person name="Gautier V."/>
            <person name="Ament-Velasquez S.L."/>
            <person name="Kruys A."/>
            <person name="Hutchinson M.I."/>
            <person name="Powell A.J."/>
            <person name="Barry K."/>
            <person name="Miller A.N."/>
            <person name="Grigoriev I.V."/>
            <person name="Debuchy R."/>
            <person name="Gladieux P."/>
            <person name="Thoren M.H."/>
            <person name="Johannesson H."/>
        </authorList>
    </citation>
    <scope>NUCLEOTIDE SEQUENCE</scope>
    <source>
        <strain evidence="5">SMH2532-1</strain>
    </source>
</reference>
<name>A0AA40CIM9_9PEZI</name>
<comment type="cofactor">
    <cofactor evidence="1">
        <name>pyridoxal 5'-phosphate</name>
        <dbReference type="ChEBI" id="CHEBI:597326"/>
    </cofactor>
</comment>
<keyword evidence="6" id="KW-1185">Reference proteome</keyword>